<dbReference type="EMBL" id="JADYXP020000001">
    <property type="protein sequence ID" value="KAL0133085.1"/>
    <property type="molecule type" value="Genomic_DNA"/>
</dbReference>
<name>A0AAW2H0H3_9HYME</name>
<comment type="caution">
    <text evidence="1">The sequence shown here is derived from an EMBL/GenBank/DDBJ whole genome shotgun (WGS) entry which is preliminary data.</text>
</comment>
<accession>A0AAW2H0H3</accession>
<dbReference type="Proteomes" id="UP001430953">
    <property type="component" value="Unassembled WGS sequence"/>
</dbReference>
<keyword evidence="2" id="KW-1185">Reference proteome</keyword>
<sequence>MFLPHIAAIRHRDNVKLNVQNQQRRGTKYRSVARGTRNIRFRNELTLRPPDSPPSRFESTAIKPTSKIQILTRYSSSPICPTCRLDNELPVMSVRLNRQSKINEA</sequence>
<evidence type="ECO:0000313" key="2">
    <source>
        <dbReference type="Proteomes" id="UP001430953"/>
    </source>
</evidence>
<dbReference type="AlphaFoldDB" id="A0AAW2H0H3"/>
<evidence type="ECO:0000313" key="1">
    <source>
        <dbReference type="EMBL" id="KAL0133085.1"/>
    </source>
</evidence>
<gene>
    <name evidence="1" type="ORF">PUN28_000688</name>
</gene>
<protein>
    <submittedName>
        <fullName evidence="1">Uncharacterized protein</fullName>
    </submittedName>
</protein>
<proteinExistence type="predicted"/>
<reference evidence="1 2" key="1">
    <citation type="submission" date="2023-03" db="EMBL/GenBank/DDBJ databases">
        <title>High recombination rates correlate with genetic variation in Cardiocondyla obscurior ants.</title>
        <authorList>
            <person name="Errbii M."/>
        </authorList>
    </citation>
    <scope>NUCLEOTIDE SEQUENCE [LARGE SCALE GENOMIC DNA]</scope>
    <source>
        <strain evidence="1">Alpha-2009</strain>
        <tissue evidence="1">Whole body</tissue>
    </source>
</reference>
<organism evidence="1 2">
    <name type="scientific">Cardiocondyla obscurior</name>
    <dbReference type="NCBI Taxonomy" id="286306"/>
    <lineage>
        <taxon>Eukaryota</taxon>
        <taxon>Metazoa</taxon>
        <taxon>Ecdysozoa</taxon>
        <taxon>Arthropoda</taxon>
        <taxon>Hexapoda</taxon>
        <taxon>Insecta</taxon>
        <taxon>Pterygota</taxon>
        <taxon>Neoptera</taxon>
        <taxon>Endopterygota</taxon>
        <taxon>Hymenoptera</taxon>
        <taxon>Apocrita</taxon>
        <taxon>Aculeata</taxon>
        <taxon>Formicoidea</taxon>
        <taxon>Formicidae</taxon>
        <taxon>Myrmicinae</taxon>
        <taxon>Cardiocondyla</taxon>
    </lineage>
</organism>